<dbReference type="InterPro" id="IPR009057">
    <property type="entry name" value="Homeodomain-like_sf"/>
</dbReference>
<keyword evidence="1" id="KW-0805">Transcription regulation</keyword>
<evidence type="ECO:0000256" key="3">
    <source>
        <dbReference type="ARBA" id="ARBA00023163"/>
    </source>
</evidence>
<dbReference type="InterPro" id="IPR036271">
    <property type="entry name" value="Tet_transcr_reg_TetR-rel_C_sf"/>
</dbReference>
<dbReference type="AlphaFoldDB" id="A0A1H5HMC1"/>
<dbReference type="InterPro" id="IPR039536">
    <property type="entry name" value="TetR_C_Proteobacteria"/>
</dbReference>
<evidence type="ECO:0000256" key="4">
    <source>
        <dbReference type="PROSITE-ProRule" id="PRU00335"/>
    </source>
</evidence>
<dbReference type="PANTHER" id="PTHR30055:SF146">
    <property type="entry name" value="HTH-TYPE TRANSCRIPTIONAL DUAL REGULATOR CECR"/>
    <property type="match status" value="1"/>
</dbReference>
<dbReference type="GO" id="GO:0003700">
    <property type="term" value="F:DNA-binding transcription factor activity"/>
    <property type="evidence" value="ECO:0007669"/>
    <property type="project" value="TreeGrafter"/>
</dbReference>
<dbReference type="SUPFAM" id="SSF48498">
    <property type="entry name" value="Tetracyclin repressor-like, C-terminal domain"/>
    <property type="match status" value="1"/>
</dbReference>
<dbReference type="GO" id="GO:0045892">
    <property type="term" value="P:negative regulation of DNA-templated transcription"/>
    <property type="evidence" value="ECO:0007669"/>
    <property type="project" value="UniProtKB-ARBA"/>
</dbReference>
<dbReference type="PRINTS" id="PR00455">
    <property type="entry name" value="HTHTETR"/>
</dbReference>
<feature type="domain" description="HTH tetR-type" evidence="5">
    <location>
        <begin position="12"/>
        <end position="72"/>
    </location>
</feature>
<evidence type="ECO:0000256" key="1">
    <source>
        <dbReference type="ARBA" id="ARBA00023015"/>
    </source>
</evidence>
<accession>A0A1H5HMC1</accession>
<dbReference type="STRING" id="561176.SAMN04488561_0901"/>
<evidence type="ECO:0000259" key="5">
    <source>
        <dbReference type="PROSITE" id="PS50977"/>
    </source>
</evidence>
<keyword evidence="3" id="KW-0804">Transcription</keyword>
<dbReference type="Pfam" id="PF14246">
    <property type="entry name" value="TetR_C_7"/>
    <property type="match status" value="1"/>
</dbReference>
<protein>
    <submittedName>
        <fullName evidence="6">DNA-binding transcriptional regulator, AcrR family</fullName>
    </submittedName>
</protein>
<gene>
    <name evidence="6" type="ORF">SAMN04488561_0901</name>
</gene>
<sequence>MVLEDVEEGRTARKRRAIVEAATEVFLQHGYIGASMDQVAAKAAVSKQTVYKQFADKEHLFAEIIAGRTDTLGDRLAAVYATLDDATDVRTAVRDVGRQLLRSLSRPEVLQLRRLVIAEADRFPDVSGTWWERAFHPSLVLLGDALERMSARGLLRELDDPTLAAYHLAGLVMYKPMNRMMFAGTAAVPPPDELDVLAERAADVFVAAYGR</sequence>
<dbReference type="PANTHER" id="PTHR30055">
    <property type="entry name" value="HTH-TYPE TRANSCRIPTIONAL REGULATOR RUTR"/>
    <property type="match status" value="1"/>
</dbReference>
<dbReference type="OrthoDB" id="7186128at2"/>
<keyword evidence="2 4" id="KW-0238">DNA-binding</keyword>
<name>A0A1H5HMC1_9ACTN</name>
<dbReference type="InterPro" id="IPR001647">
    <property type="entry name" value="HTH_TetR"/>
</dbReference>
<evidence type="ECO:0000313" key="6">
    <source>
        <dbReference type="EMBL" id="SEE29166.1"/>
    </source>
</evidence>
<keyword evidence="7" id="KW-1185">Reference proteome</keyword>
<dbReference type="PROSITE" id="PS50977">
    <property type="entry name" value="HTH_TETR_2"/>
    <property type="match status" value="1"/>
</dbReference>
<proteinExistence type="predicted"/>
<dbReference type="InterPro" id="IPR050109">
    <property type="entry name" value="HTH-type_TetR-like_transc_reg"/>
</dbReference>
<dbReference type="SUPFAM" id="SSF46689">
    <property type="entry name" value="Homeodomain-like"/>
    <property type="match status" value="1"/>
</dbReference>
<dbReference type="RefSeq" id="WP_069110317.1">
    <property type="nucleotide sequence ID" value="NZ_FNUC01000003.1"/>
</dbReference>
<dbReference type="GO" id="GO:0000976">
    <property type="term" value="F:transcription cis-regulatory region binding"/>
    <property type="evidence" value="ECO:0007669"/>
    <property type="project" value="TreeGrafter"/>
</dbReference>
<evidence type="ECO:0000313" key="7">
    <source>
        <dbReference type="Proteomes" id="UP000181980"/>
    </source>
</evidence>
<dbReference type="Gene3D" id="1.10.357.10">
    <property type="entry name" value="Tetracycline Repressor, domain 2"/>
    <property type="match status" value="1"/>
</dbReference>
<organism evidence="6 7">
    <name type="scientific">Jiangella alba</name>
    <dbReference type="NCBI Taxonomy" id="561176"/>
    <lineage>
        <taxon>Bacteria</taxon>
        <taxon>Bacillati</taxon>
        <taxon>Actinomycetota</taxon>
        <taxon>Actinomycetes</taxon>
        <taxon>Jiangellales</taxon>
        <taxon>Jiangellaceae</taxon>
        <taxon>Jiangella</taxon>
    </lineage>
</organism>
<dbReference type="FunFam" id="1.10.10.60:FF:000141">
    <property type="entry name" value="TetR family transcriptional regulator"/>
    <property type="match status" value="1"/>
</dbReference>
<reference evidence="7" key="1">
    <citation type="submission" date="2016-10" db="EMBL/GenBank/DDBJ databases">
        <authorList>
            <person name="Varghese N."/>
            <person name="Submissions S."/>
        </authorList>
    </citation>
    <scope>NUCLEOTIDE SEQUENCE [LARGE SCALE GENOMIC DNA]</scope>
    <source>
        <strain evidence="7">DSM 45237</strain>
    </source>
</reference>
<feature type="DNA-binding region" description="H-T-H motif" evidence="4">
    <location>
        <begin position="35"/>
        <end position="54"/>
    </location>
</feature>
<dbReference type="Pfam" id="PF00440">
    <property type="entry name" value="TetR_N"/>
    <property type="match status" value="1"/>
</dbReference>
<dbReference type="EMBL" id="FNUC01000003">
    <property type="protein sequence ID" value="SEE29166.1"/>
    <property type="molecule type" value="Genomic_DNA"/>
</dbReference>
<dbReference type="Proteomes" id="UP000181980">
    <property type="component" value="Unassembled WGS sequence"/>
</dbReference>
<evidence type="ECO:0000256" key="2">
    <source>
        <dbReference type="ARBA" id="ARBA00023125"/>
    </source>
</evidence>